<evidence type="ECO:0000313" key="7">
    <source>
        <dbReference type="Proteomes" id="UP000827892"/>
    </source>
</evidence>
<dbReference type="Pfam" id="PF13874">
    <property type="entry name" value="Nup54"/>
    <property type="match status" value="1"/>
</dbReference>
<dbReference type="OMA" id="WIAARFS"/>
<sequence>MSSKRRNALLTIDLSLVPPDSEFGRKLVEEREEKPPTDAESTYGGKCMEAPGFQREKSLFSRIICCSDAAYNRMIFTICSVLIVIGRSTTLGVFGMSGTNTGTSTGEPVAKSPVMTRMAAFRSGAVGSGSVGAAPSLGSLSVATTTPSSSFLTPSTSNLTSAASRPPSIFNPGGTTGFGSTTNTTTGGSLFGSTLSKPTTGGLFGSSTSTFGGLGSTQQQHQQQQSVVQQQQVVQQYHPFVKACGDPKILGNDNDGMIAKLNQVAASLGVGKAPYKDGNQIQTFTMEGNLFEKFKGIGYNKISERTDDEGHVTLVLKHPIANFNTEERKDKILEVIKTILASGPNVEVRYAPGSSMRSLPDGFTEICIIAKEGGFVASAIKLAQALNDTPKLTQLEAQLQVDKARVLPKVGMSKAQRDRYLETVPDGYDEQIWKQAIRENPAPKKLLPVPVRGWEALRERQRAQVGESKLFNEAIQSLVDRVEFTSNEHARALISMENIRNRHKTLSYRIIRILLAQWIAARFSRNVDADESAIEGRCDTLAQKINREYQVQFFVDQFYQILETKPDKLQESMWTMFDMTMEDEHYARKVLTKFVNICCGLFEKSNEQIESLEACRRALEG</sequence>
<evidence type="ECO:0000256" key="2">
    <source>
        <dbReference type="ARBA" id="ARBA00022448"/>
    </source>
</evidence>
<dbReference type="InterPro" id="IPR025712">
    <property type="entry name" value="Nup54_alpha-helical_dom"/>
</dbReference>
<evidence type="ECO:0000256" key="1">
    <source>
        <dbReference type="ARBA" id="ARBA00004123"/>
    </source>
</evidence>
<accession>A0AAE9D581</accession>
<evidence type="ECO:0000256" key="4">
    <source>
        <dbReference type="SAM" id="MobiDB-lite"/>
    </source>
</evidence>
<name>A0AAE9D581_CAEBR</name>
<feature type="compositionally biased region" description="Basic and acidic residues" evidence="4">
    <location>
        <begin position="23"/>
        <end position="37"/>
    </location>
</feature>
<dbReference type="PANTHER" id="PTHR13000">
    <property type="entry name" value="NUCLEOPORIN P54"/>
    <property type="match status" value="1"/>
</dbReference>
<dbReference type="GO" id="GO:0005643">
    <property type="term" value="C:nuclear pore"/>
    <property type="evidence" value="ECO:0007669"/>
    <property type="project" value="InterPro"/>
</dbReference>
<feature type="region of interest" description="Disordered" evidence="4">
    <location>
        <begin position="153"/>
        <end position="192"/>
    </location>
</feature>
<dbReference type="InterPro" id="IPR024864">
    <property type="entry name" value="Nup54/Nup57/Nup44"/>
</dbReference>
<evidence type="ECO:0000256" key="3">
    <source>
        <dbReference type="ARBA" id="ARBA00023242"/>
    </source>
</evidence>
<keyword evidence="3" id="KW-0539">Nucleus</keyword>
<dbReference type="EMBL" id="CP090894">
    <property type="protein sequence ID" value="ULT96017.1"/>
    <property type="molecule type" value="Genomic_DNA"/>
</dbReference>
<organism evidence="6 7">
    <name type="scientific">Caenorhabditis briggsae</name>
    <dbReference type="NCBI Taxonomy" id="6238"/>
    <lineage>
        <taxon>Eukaryota</taxon>
        <taxon>Metazoa</taxon>
        <taxon>Ecdysozoa</taxon>
        <taxon>Nematoda</taxon>
        <taxon>Chromadorea</taxon>
        <taxon>Rhabditida</taxon>
        <taxon>Rhabditina</taxon>
        <taxon>Rhabditomorpha</taxon>
        <taxon>Rhabditoidea</taxon>
        <taxon>Rhabditidae</taxon>
        <taxon>Peloderinae</taxon>
        <taxon>Caenorhabditis</taxon>
    </lineage>
</organism>
<feature type="compositionally biased region" description="Low complexity" evidence="4">
    <location>
        <begin position="178"/>
        <end position="192"/>
    </location>
</feature>
<comment type="subcellular location">
    <subcellularLocation>
        <location evidence="1">Nucleus</location>
    </subcellularLocation>
</comment>
<evidence type="ECO:0000313" key="6">
    <source>
        <dbReference type="EMBL" id="ULT96017.1"/>
    </source>
</evidence>
<gene>
    <name evidence="6" type="ORF">L3Y34_004578</name>
</gene>
<feature type="domain" description="Nucleoporin Nup54 alpha-helical" evidence="5">
    <location>
        <begin position="425"/>
        <end position="558"/>
    </location>
</feature>
<dbReference type="AlphaFoldDB" id="A0AAE9D581"/>
<dbReference type="PANTHER" id="PTHR13000:SF0">
    <property type="entry name" value="NUCLEOPORIN P54"/>
    <property type="match status" value="1"/>
</dbReference>
<feature type="region of interest" description="Disordered" evidence="4">
    <location>
        <begin position="23"/>
        <end position="45"/>
    </location>
</feature>
<reference evidence="6 7" key="1">
    <citation type="submission" date="2022-05" db="EMBL/GenBank/DDBJ databases">
        <title>Chromosome-level reference genomes for two strains of Caenorhabditis briggsae: an improved platform for comparative genomics.</title>
        <authorList>
            <person name="Stevens L."/>
            <person name="Andersen E.C."/>
        </authorList>
    </citation>
    <scope>NUCLEOTIDE SEQUENCE [LARGE SCALE GENOMIC DNA]</scope>
    <source>
        <strain evidence="6">QX1410_ONT</strain>
        <tissue evidence="6">Whole-organism</tissue>
    </source>
</reference>
<proteinExistence type="predicted"/>
<evidence type="ECO:0000259" key="5">
    <source>
        <dbReference type="Pfam" id="PF13874"/>
    </source>
</evidence>
<keyword evidence="2" id="KW-0813">Transport</keyword>
<dbReference type="Proteomes" id="UP000827892">
    <property type="component" value="Chromosome IV"/>
</dbReference>
<protein>
    <recommendedName>
        <fullName evidence="5">Nucleoporin Nup54 alpha-helical domain-containing protein</fullName>
    </recommendedName>
</protein>